<dbReference type="GO" id="GO:0005737">
    <property type="term" value="C:cytoplasm"/>
    <property type="evidence" value="ECO:0007669"/>
    <property type="project" value="UniProtKB-SubCell"/>
</dbReference>
<comment type="similarity">
    <text evidence="1 2">Belongs to the RTX toxin acyltransferase family.</text>
</comment>
<evidence type="ECO:0000256" key="1">
    <source>
        <dbReference type="ARBA" id="ARBA00005686"/>
    </source>
</evidence>
<proteinExistence type="inferred from homology"/>
<comment type="function">
    <text evidence="2">Involved in fatty acylation of protoxin at internal lysine residues, thereby converting it to the active toxin.</text>
</comment>
<evidence type="ECO:0000256" key="2">
    <source>
        <dbReference type="RuleBase" id="RU368102"/>
    </source>
</evidence>
<comment type="subcellular location">
    <subcellularLocation>
        <location evidence="2">Cytoplasm</location>
    </subcellularLocation>
</comment>
<dbReference type="RefSeq" id="WP_114717280.1">
    <property type="nucleotide sequence ID" value="NZ_JAACMK010000047.1"/>
</dbReference>
<evidence type="ECO:0000313" key="3">
    <source>
        <dbReference type="EMBL" id="NEM95748.1"/>
    </source>
</evidence>
<accession>A0A6B3LP65</accession>
<comment type="caution">
    <text evidence="3">The sequence shown here is derived from an EMBL/GenBank/DDBJ whole genome shotgun (WGS) entry which is preliminary data.</text>
</comment>
<keyword evidence="2 3" id="KW-0808">Transferase</keyword>
<keyword evidence="2" id="KW-0204">Cytolysis</keyword>
<dbReference type="GO" id="GO:0016746">
    <property type="term" value="F:acyltransferase activity"/>
    <property type="evidence" value="ECO:0007669"/>
    <property type="project" value="UniProtKB-UniRule"/>
</dbReference>
<protein>
    <recommendedName>
        <fullName evidence="2">RTX toxin-activating lysine-acyltransferase</fullName>
        <ecNumber evidence="2">2.3.1.-</ecNumber>
    </recommendedName>
</protein>
<reference evidence="3" key="1">
    <citation type="submission" date="2020-02" db="EMBL/GenBank/DDBJ databases">
        <title>Genome Announcements.</title>
        <authorList>
            <person name="Abdulabbas H.T."/>
            <person name="Bunyan I.A."/>
            <person name="Abdul-Lateef L.A."/>
        </authorList>
    </citation>
    <scope>NUCLEOTIDE SEQUENCE</scope>
    <source>
        <strain evidence="3">NAG1</strain>
    </source>
</reference>
<dbReference type="InterPro" id="IPR003996">
    <property type="entry name" value="RTX_toxin-activating_protC_bac"/>
</dbReference>
<keyword evidence="2 3" id="KW-0012">Acyltransferase</keyword>
<dbReference type="EC" id="2.3.1.-" evidence="2"/>
<gene>
    <name evidence="3" type="ORF">G3T61_16295</name>
</gene>
<organism evidence="3">
    <name type="scientific">Vibrio cholerae</name>
    <dbReference type="NCBI Taxonomy" id="666"/>
    <lineage>
        <taxon>Bacteria</taxon>
        <taxon>Pseudomonadati</taxon>
        <taxon>Pseudomonadota</taxon>
        <taxon>Gammaproteobacteria</taxon>
        <taxon>Vibrionales</taxon>
        <taxon>Vibrionaceae</taxon>
        <taxon>Vibrio</taxon>
    </lineage>
</organism>
<dbReference type="AlphaFoldDB" id="A0A6B3LP65"/>
<dbReference type="Pfam" id="PF02794">
    <property type="entry name" value="HlyC"/>
    <property type="match status" value="1"/>
</dbReference>
<dbReference type="EMBL" id="JAAGVX010000015">
    <property type="protein sequence ID" value="NEM95748.1"/>
    <property type="molecule type" value="Genomic_DNA"/>
</dbReference>
<keyword evidence="2" id="KW-0963">Cytoplasm</keyword>
<sequence length="162" mass="19316">MNFNDDVPPIHEWNSIILESSKRKIFYIERQALLGDLTYILATNQERRKLSVGSFYHWFINAIKHEQVHLLQDEFSRYATGYLIWAWVSDKTLDQYLTDPTFVPHPSQWNEGKNLIFFDICLPNKKLSTKRKLFKIKNKLKASGVSRIFYREPGKEEPIYCW</sequence>
<dbReference type="GO" id="GO:0009404">
    <property type="term" value="P:toxin metabolic process"/>
    <property type="evidence" value="ECO:0007669"/>
    <property type="project" value="UniProtKB-UniRule"/>
</dbReference>
<dbReference type="GO" id="GO:0031640">
    <property type="term" value="P:killing of cells of another organism"/>
    <property type="evidence" value="ECO:0007669"/>
    <property type="project" value="UniProtKB-KW"/>
</dbReference>
<name>A0A6B3LP65_VIBCL</name>